<evidence type="ECO:0000256" key="2">
    <source>
        <dbReference type="ARBA" id="ARBA00007634"/>
    </source>
</evidence>
<sequence>MANIKSAIKRAKVASTKNLRNRMVKSNVKTALKRFDTAIAAGDVATATAIYSETVSKVDKAVAKGSFHKNTANRKKAQLAARLAKAQ</sequence>
<comment type="caution">
    <text evidence="7">The sequence shown here is derived from an EMBL/GenBank/DDBJ whole genome shotgun (WGS) entry which is preliminary data.</text>
</comment>
<evidence type="ECO:0000256" key="1">
    <source>
        <dbReference type="ARBA" id="ARBA00003134"/>
    </source>
</evidence>
<dbReference type="NCBIfam" id="TIGR00029">
    <property type="entry name" value="S20"/>
    <property type="match status" value="1"/>
</dbReference>
<dbReference type="AlphaFoldDB" id="A0A645JD78"/>
<proteinExistence type="inferred from homology"/>
<reference evidence="7" key="1">
    <citation type="submission" date="2019-08" db="EMBL/GenBank/DDBJ databases">
        <authorList>
            <person name="Kucharzyk K."/>
            <person name="Murdoch R.W."/>
            <person name="Higgins S."/>
            <person name="Loffler F."/>
        </authorList>
    </citation>
    <scope>NUCLEOTIDE SEQUENCE</scope>
</reference>
<dbReference type="GO" id="GO:0005829">
    <property type="term" value="C:cytosol"/>
    <property type="evidence" value="ECO:0007669"/>
    <property type="project" value="TreeGrafter"/>
</dbReference>
<evidence type="ECO:0000313" key="7">
    <source>
        <dbReference type="EMBL" id="MPN58364.1"/>
    </source>
</evidence>
<evidence type="ECO:0000256" key="4">
    <source>
        <dbReference type="ARBA" id="ARBA00022884"/>
    </source>
</evidence>
<name>A0A645JD78_9ZZZZ</name>
<dbReference type="GO" id="GO:0003735">
    <property type="term" value="F:structural constituent of ribosome"/>
    <property type="evidence" value="ECO:0007669"/>
    <property type="project" value="InterPro"/>
</dbReference>
<dbReference type="InterPro" id="IPR002583">
    <property type="entry name" value="Ribosomal_bS20"/>
</dbReference>
<comment type="similarity">
    <text evidence="2">Belongs to the bacterial ribosomal protein bS20 family.</text>
</comment>
<dbReference type="InterPro" id="IPR036510">
    <property type="entry name" value="Ribosomal_bS20_sf"/>
</dbReference>
<keyword evidence="6" id="KW-0687">Ribonucleoprotein</keyword>
<keyword evidence="3" id="KW-0699">rRNA-binding</keyword>
<dbReference type="Gene3D" id="1.20.58.110">
    <property type="entry name" value="Ribosomal protein S20"/>
    <property type="match status" value="1"/>
</dbReference>
<evidence type="ECO:0000256" key="5">
    <source>
        <dbReference type="ARBA" id="ARBA00022980"/>
    </source>
</evidence>
<evidence type="ECO:0000256" key="3">
    <source>
        <dbReference type="ARBA" id="ARBA00022730"/>
    </source>
</evidence>
<dbReference type="SUPFAM" id="SSF46992">
    <property type="entry name" value="Ribosomal protein S20"/>
    <property type="match status" value="1"/>
</dbReference>
<accession>A0A645JD78</accession>
<dbReference type="GO" id="GO:0070181">
    <property type="term" value="F:small ribosomal subunit rRNA binding"/>
    <property type="evidence" value="ECO:0007669"/>
    <property type="project" value="TreeGrafter"/>
</dbReference>
<protein>
    <submittedName>
        <fullName evidence="7">30S ribosomal protein S20</fullName>
    </submittedName>
</protein>
<dbReference type="FunFam" id="1.20.58.110:FF:000001">
    <property type="entry name" value="30S ribosomal protein S20"/>
    <property type="match status" value="1"/>
</dbReference>
<organism evidence="7">
    <name type="scientific">bioreactor metagenome</name>
    <dbReference type="NCBI Taxonomy" id="1076179"/>
    <lineage>
        <taxon>unclassified sequences</taxon>
        <taxon>metagenomes</taxon>
        <taxon>ecological metagenomes</taxon>
    </lineage>
</organism>
<evidence type="ECO:0000256" key="6">
    <source>
        <dbReference type="ARBA" id="ARBA00023274"/>
    </source>
</evidence>
<gene>
    <name evidence="7" type="primary">rpsT_50</name>
    <name evidence="7" type="ORF">SDC9_206068</name>
</gene>
<dbReference type="HAMAP" id="MF_00500">
    <property type="entry name" value="Ribosomal_bS20"/>
    <property type="match status" value="1"/>
</dbReference>
<dbReference type="PANTHER" id="PTHR33398">
    <property type="entry name" value="30S RIBOSOMAL PROTEIN S20"/>
    <property type="match status" value="1"/>
</dbReference>
<dbReference type="GO" id="GO:0015935">
    <property type="term" value="C:small ribosomal subunit"/>
    <property type="evidence" value="ECO:0007669"/>
    <property type="project" value="TreeGrafter"/>
</dbReference>
<dbReference type="PANTHER" id="PTHR33398:SF1">
    <property type="entry name" value="SMALL RIBOSOMAL SUBUNIT PROTEIN BS20C"/>
    <property type="match status" value="1"/>
</dbReference>
<keyword evidence="5 7" id="KW-0689">Ribosomal protein</keyword>
<dbReference type="EMBL" id="VSSQ01130974">
    <property type="protein sequence ID" value="MPN58364.1"/>
    <property type="molecule type" value="Genomic_DNA"/>
</dbReference>
<dbReference type="Pfam" id="PF01649">
    <property type="entry name" value="Ribosomal_S20p"/>
    <property type="match status" value="1"/>
</dbReference>
<keyword evidence="4" id="KW-0694">RNA-binding</keyword>
<dbReference type="GO" id="GO:0006412">
    <property type="term" value="P:translation"/>
    <property type="evidence" value="ECO:0007669"/>
    <property type="project" value="InterPro"/>
</dbReference>
<comment type="function">
    <text evidence="1">Binds directly to 16S ribosomal RNA.</text>
</comment>